<evidence type="ECO:0000313" key="12">
    <source>
        <dbReference type="Proteomes" id="UP001501047"/>
    </source>
</evidence>
<dbReference type="PROSITE" id="PS50880">
    <property type="entry name" value="TOPRIM"/>
    <property type="match status" value="1"/>
</dbReference>
<protein>
    <recommendedName>
        <fullName evidence="8">DNA topoisomerase 3</fullName>
        <ecNumber evidence="8">5.6.2.1</ecNumber>
    </recommendedName>
    <alternativeName>
        <fullName evidence="8">DNA topoisomerase III</fullName>
    </alternativeName>
</protein>
<evidence type="ECO:0000256" key="3">
    <source>
        <dbReference type="ARBA" id="ARBA00022723"/>
    </source>
</evidence>
<dbReference type="NCBIfam" id="TIGR01056">
    <property type="entry name" value="topB"/>
    <property type="match status" value="1"/>
</dbReference>
<keyword evidence="7 8" id="KW-0413">Isomerase</keyword>
<dbReference type="Gene3D" id="1.10.460.10">
    <property type="entry name" value="Topoisomerase I, domain 2"/>
    <property type="match status" value="1"/>
</dbReference>
<dbReference type="CDD" id="cd03362">
    <property type="entry name" value="TOPRIM_TopoIA_TopoIII"/>
    <property type="match status" value="1"/>
</dbReference>
<dbReference type="CDD" id="cd00186">
    <property type="entry name" value="TOP1Ac"/>
    <property type="match status" value="1"/>
</dbReference>
<dbReference type="InterPro" id="IPR003601">
    <property type="entry name" value="Topo_IA_2"/>
</dbReference>
<dbReference type="InterPro" id="IPR023406">
    <property type="entry name" value="Topo_IA_AS"/>
</dbReference>
<dbReference type="InterPro" id="IPR034144">
    <property type="entry name" value="TOPRIM_TopoIII"/>
</dbReference>
<evidence type="ECO:0000259" key="10">
    <source>
        <dbReference type="PROSITE" id="PS52039"/>
    </source>
</evidence>
<sequence length="731" mass="82479">MGKILVLAEKPSVGRDLAKVLKCNQSKGAYIEGSKYVVTWALGHLVGLQDPEDYDEKYKKWSMETLPMIPQRMKLTVLKKTQKQFYEVKKQMLRNDIDEIVIATDAGREGELVARWTIEKAGVKKPLKRLWISSQTDKAILDGFKNLKPGKDYNNLYKAAVCRAEADWLVGLNVTRALTCKYNAQLSAGRVQSPTLAMIVQREEDIKNFIPKDYYTITAKAREFSLQWVDKNNYQSTFSEEVANKILVKARGQEASIVDITESLKKKPAPALYDLTELQRDANKIWGYSAKQTLSIMQRLYENHKILTYPRTDSRYITTDIVATLPERLRAISIGAYRAAATNILKGKITPSKSFVDNSKVSDHHAIIPTEQSPNMSNLSSEERNIYDLVVKRFLSVMMPPFEYLQTNIVTEIAGEKFIAKGKVIKSKGWKVLYDREDMEDSSEEDGLKDQVLPKLNIGDKLKINSVDINKGQTKPPARFNEGTLLSAMENPHKYINVGKDAAKTLNATGGLGTVATRADIIEKLFNSFSIEKRGKEIAPTSKGKQLIELVPSDLKSPLLTAKWESQLEDISKGKEDAMDFIVEMRRYSRALVEDVKVNGNKFVHENVTGAKCPKCGKYMLEVKTKTGVMNVCQDRECGHREGVSRTTNARCPECKKKLMLKGHGEGQIYVCPGSNCNFREKASQFNKRFEKGGKVDKRDVNNYMKKMKKEAEQEAANDNPFAALGDLFKK</sequence>
<dbReference type="HAMAP" id="MF_00953">
    <property type="entry name" value="Topoisom_3_prok"/>
    <property type="match status" value="1"/>
</dbReference>
<dbReference type="NCBIfam" id="NF005829">
    <property type="entry name" value="PRK07726.1"/>
    <property type="match status" value="1"/>
</dbReference>
<keyword evidence="6 8" id="KW-0238">DNA-binding</keyword>
<organism evidence="11 12">
    <name type="scientific">Clostridium subterminale</name>
    <dbReference type="NCBI Taxonomy" id="1550"/>
    <lineage>
        <taxon>Bacteria</taxon>
        <taxon>Bacillati</taxon>
        <taxon>Bacillota</taxon>
        <taxon>Clostridia</taxon>
        <taxon>Eubacteriales</taxon>
        <taxon>Clostridiaceae</taxon>
        <taxon>Clostridium</taxon>
    </lineage>
</organism>
<dbReference type="SUPFAM" id="SSF56712">
    <property type="entry name" value="Prokaryotic type I DNA topoisomerase"/>
    <property type="match status" value="1"/>
</dbReference>
<dbReference type="Gene3D" id="3.40.50.140">
    <property type="match status" value="1"/>
</dbReference>
<dbReference type="EC" id="5.6.2.1" evidence="8"/>
<evidence type="ECO:0000256" key="8">
    <source>
        <dbReference type="HAMAP-Rule" id="MF_00953"/>
    </source>
</evidence>
<proteinExistence type="inferred from homology"/>
<reference evidence="11 12" key="1">
    <citation type="journal article" date="2019" name="Int. J. Syst. Evol. Microbiol.">
        <title>The Global Catalogue of Microorganisms (GCM) 10K type strain sequencing project: providing services to taxonomists for standard genome sequencing and annotation.</title>
        <authorList>
            <consortium name="The Broad Institute Genomics Platform"/>
            <consortium name="The Broad Institute Genome Sequencing Center for Infectious Disease"/>
            <person name="Wu L."/>
            <person name="Ma J."/>
        </authorList>
    </citation>
    <scope>NUCLEOTIDE SEQUENCE [LARGE SCALE GENOMIC DNA]</scope>
    <source>
        <strain evidence="11 12">JCM 1417</strain>
    </source>
</reference>
<dbReference type="EMBL" id="BAAACI010000006">
    <property type="protein sequence ID" value="GAA0774972.1"/>
    <property type="molecule type" value="Genomic_DNA"/>
</dbReference>
<comment type="similarity">
    <text evidence="2 8">Belongs to the type IA topoisomerase family.</text>
</comment>
<feature type="binding site" evidence="8">
    <location>
        <position position="9"/>
    </location>
    <ligand>
        <name>Mg(2+)</name>
        <dbReference type="ChEBI" id="CHEBI:18420"/>
        <note>catalytic</note>
    </ligand>
</feature>
<dbReference type="InterPro" id="IPR013824">
    <property type="entry name" value="Topo_IA_cen_sub1"/>
</dbReference>
<keyword evidence="3 8" id="KW-0479">Metal-binding</keyword>
<dbReference type="InterPro" id="IPR023405">
    <property type="entry name" value="Topo_IA_core_domain"/>
</dbReference>
<keyword evidence="12" id="KW-1185">Reference proteome</keyword>
<dbReference type="Pfam" id="PF01131">
    <property type="entry name" value="Topoisom_bac"/>
    <property type="match status" value="1"/>
</dbReference>
<comment type="caution">
    <text evidence="8">Lacks conserved residue(s) required for the propagation of feature annotation.</text>
</comment>
<dbReference type="InterPro" id="IPR005738">
    <property type="entry name" value="TopoIII"/>
</dbReference>
<feature type="site" description="Interaction with DNA" evidence="8">
    <location>
        <position position="168"/>
    </location>
</feature>
<evidence type="ECO:0000256" key="4">
    <source>
        <dbReference type="ARBA" id="ARBA00022842"/>
    </source>
</evidence>
<feature type="region of interest" description="Interaction with DNA" evidence="8">
    <location>
        <begin position="187"/>
        <end position="192"/>
    </location>
</feature>
<comment type="caution">
    <text evidence="11">The sequence shown here is derived from an EMBL/GenBank/DDBJ whole genome shotgun (WGS) entry which is preliminary data.</text>
</comment>
<dbReference type="PANTHER" id="PTHR11390:SF21">
    <property type="entry name" value="DNA TOPOISOMERASE 3-ALPHA"/>
    <property type="match status" value="1"/>
</dbReference>
<comment type="catalytic activity">
    <reaction evidence="1 8">
        <text>ATP-independent breakage of single-stranded DNA, followed by passage and rejoining.</text>
        <dbReference type="EC" id="5.6.2.1"/>
    </reaction>
</comment>
<feature type="active site" description="O-(5'-phospho-DNA)-tyrosine intermediate" evidence="8">
    <location>
        <position position="309"/>
    </location>
</feature>
<comment type="cofactor">
    <cofactor evidence="8">
        <name>Mg(2+)</name>
        <dbReference type="ChEBI" id="CHEBI:18420"/>
    </cofactor>
</comment>
<feature type="domain" description="Topo IA-type catalytic" evidence="10">
    <location>
        <begin position="153"/>
        <end position="593"/>
    </location>
</feature>
<dbReference type="Pfam" id="PF01751">
    <property type="entry name" value="Toprim"/>
    <property type="match status" value="1"/>
</dbReference>
<dbReference type="PANTHER" id="PTHR11390">
    <property type="entry name" value="PROKARYOTIC DNA TOPOISOMERASE"/>
    <property type="match status" value="1"/>
</dbReference>
<dbReference type="PROSITE" id="PS00396">
    <property type="entry name" value="TOPO_IA_1"/>
    <property type="match status" value="1"/>
</dbReference>
<evidence type="ECO:0000259" key="9">
    <source>
        <dbReference type="PROSITE" id="PS50880"/>
    </source>
</evidence>
<evidence type="ECO:0000256" key="7">
    <source>
        <dbReference type="ARBA" id="ARBA00023235"/>
    </source>
</evidence>
<feature type="binding site" evidence="8">
    <location>
        <position position="105"/>
    </location>
    <ligand>
        <name>Mg(2+)</name>
        <dbReference type="ChEBI" id="CHEBI:18420"/>
        <note>catalytic</note>
    </ligand>
</feature>
<dbReference type="InterPro" id="IPR000380">
    <property type="entry name" value="Topo_IA"/>
</dbReference>
<dbReference type="Gene3D" id="1.10.290.10">
    <property type="entry name" value="Topoisomerase I, domain 4"/>
    <property type="match status" value="1"/>
</dbReference>
<evidence type="ECO:0000256" key="6">
    <source>
        <dbReference type="ARBA" id="ARBA00023125"/>
    </source>
</evidence>
<dbReference type="InterPro" id="IPR003602">
    <property type="entry name" value="Topo_IA_DNA-bd_dom"/>
</dbReference>
<dbReference type="Proteomes" id="UP001501047">
    <property type="component" value="Unassembled WGS sequence"/>
</dbReference>
<keyword evidence="5 8" id="KW-0799">Topoisomerase</keyword>
<keyword evidence="4 8" id="KW-0460">Magnesium</keyword>
<name>A0ABN1KSM3_CLOSU</name>
<evidence type="ECO:0000256" key="2">
    <source>
        <dbReference type="ARBA" id="ARBA00009446"/>
    </source>
</evidence>
<dbReference type="PROSITE" id="PS52039">
    <property type="entry name" value="TOPO_IA_2"/>
    <property type="match status" value="1"/>
</dbReference>
<dbReference type="RefSeq" id="WP_343826839.1">
    <property type="nucleotide sequence ID" value="NZ_BAAACI010000006.1"/>
</dbReference>
<dbReference type="InterPro" id="IPR013825">
    <property type="entry name" value="Topo_IA_cen_sub2"/>
</dbReference>
<gene>
    <name evidence="8" type="primary">topB</name>
    <name evidence="11" type="ORF">GCM10008908_25730</name>
</gene>
<feature type="site" description="Interaction with DNA" evidence="8">
    <location>
        <position position="176"/>
    </location>
</feature>
<dbReference type="InterPro" id="IPR013826">
    <property type="entry name" value="Topo_IA_cen_sub3"/>
</dbReference>
<dbReference type="Gene3D" id="2.70.20.10">
    <property type="entry name" value="Topoisomerase I, domain 3"/>
    <property type="match status" value="1"/>
</dbReference>
<evidence type="ECO:0000313" key="11">
    <source>
        <dbReference type="EMBL" id="GAA0774972.1"/>
    </source>
</evidence>
<accession>A0ABN1KSM3</accession>
<feature type="domain" description="Toprim" evidence="9">
    <location>
        <begin position="3"/>
        <end position="136"/>
    </location>
</feature>
<dbReference type="PRINTS" id="PR00417">
    <property type="entry name" value="PRTPISMRASEI"/>
</dbReference>
<feature type="site" description="Interaction with DNA" evidence="8">
    <location>
        <position position="311"/>
    </location>
</feature>
<dbReference type="InterPro" id="IPR006171">
    <property type="entry name" value="TOPRIM_dom"/>
</dbReference>
<dbReference type="SMART" id="SM00493">
    <property type="entry name" value="TOPRIM"/>
    <property type="match status" value="1"/>
</dbReference>
<evidence type="ECO:0000256" key="1">
    <source>
        <dbReference type="ARBA" id="ARBA00000213"/>
    </source>
</evidence>
<evidence type="ECO:0000256" key="5">
    <source>
        <dbReference type="ARBA" id="ARBA00023029"/>
    </source>
</evidence>
<dbReference type="SMART" id="SM00436">
    <property type="entry name" value="TOP1Bc"/>
    <property type="match status" value="1"/>
</dbReference>
<dbReference type="InterPro" id="IPR013497">
    <property type="entry name" value="Topo_IA_cen"/>
</dbReference>
<comment type="function">
    <text evidence="8">Releases the supercoiling and torsional tension of DNA, which is introduced during the DNA replication and transcription, by transiently cleaving and rejoining one strand of the DNA duplex. Introduces a single-strand break via transesterification at a target site in duplex DNA. The scissile phosphodiester is attacked by the catalytic tyrosine of the enzyme, resulting in the formation of a DNA-(5'-phosphotyrosyl)-enzyme intermediate and the expulsion of a 3'-OH DNA strand. The free DNA strand then undergoes passage around the unbroken strand, thus removing DNA supercoils. Finally, in the religation step, the DNA 3'-OH attacks the covalent intermediate to expel the active-site tyrosine and restore the DNA phosphodiester backbone.</text>
</comment>
<feature type="site" description="Interaction with DNA" evidence="8">
    <location>
        <position position="61"/>
    </location>
</feature>
<dbReference type="SMART" id="SM00437">
    <property type="entry name" value="TOP1Ac"/>
    <property type="match status" value="1"/>
</dbReference>